<evidence type="ECO:0000313" key="4">
    <source>
        <dbReference type="EMBL" id="TDP01241.1"/>
    </source>
</evidence>
<dbReference type="GO" id="GO:0052689">
    <property type="term" value="F:carboxylic ester hydrolase activity"/>
    <property type="evidence" value="ECO:0007669"/>
    <property type="project" value="TreeGrafter"/>
</dbReference>
<dbReference type="PANTHER" id="PTHR40111:SF1">
    <property type="entry name" value="CEPHALOSPORIN-C DEACETYLASE"/>
    <property type="match status" value="1"/>
</dbReference>
<dbReference type="Gene3D" id="3.40.50.1820">
    <property type="entry name" value="alpha/beta hydrolase"/>
    <property type="match status" value="1"/>
</dbReference>
<evidence type="ECO:0000313" key="5">
    <source>
        <dbReference type="Proteomes" id="UP000294656"/>
    </source>
</evidence>
<feature type="active site" description="Nucleophile" evidence="1">
    <location>
        <position position="181"/>
    </location>
</feature>
<name>A0A4R6MJW1_9GAMM</name>
<feature type="active site" description="Charge relay system" evidence="1">
    <location>
        <position position="293"/>
    </location>
</feature>
<organism evidence="4 5">
    <name type="scientific">Marinomonas balearica</name>
    <dbReference type="NCBI Taxonomy" id="491947"/>
    <lineage>
        <taxon>Bacteria</taxon>
        <taxon>Pseudomonadati</taxon>
        <taxon>Pseudomonadota</taxon>
        <taxon>Gammaproteobacteria</taxon>
        <taxon>Oceanospirillales</taxon>
        <taxon>Oceanospirillaceae</taxon>
        <taxon>Marinomonas</taxon>
    </lineage>
</organism>
<dbReference type="InterPro" id="IPR039069">
    <property type="entry name" value="CE7"/>
</dbReference>
<keyword evidence="5" id="KW-1185">Reference proteome</keyword>
<evidence type="ECO:0000256" key="1">
    <source>
        <dbReference type="PIRSR" id="PIRSR639069-1"/>
    </source>
</evidence>
<feature type="binding site" evidence="2">
    <location>
        <position position="97"/>
    </location>
    <ligand>
        <name>substrate</name>
    </ligand>
</feature>
<dbReference type="RefSeq" id="WP_133501994.1">
    <property type="nucleotide sequence ID" value="NZ_SNXC01000002.1"/>
</dbReference>
<reference evidence="4 5" key="1">
    <citation type="submission" date="2019-03" db="EMBL/GenBank/DDBJ databases">
        <title>Genomic Encyclopedia of Type Strains, Phase III (KMG-III): the genomes of soil and plant-associated and newly described type strains.</title>
        <authorList>
            <person name="Whitman W."/>
        </authorList>
    </citation>
    <scope>NUCLEOTIDE SEQUENCE [LARGE SCALE GENOMIC DNA]</scope>
    <source>
        <strain evidence="4 5">CECT 7378</strain>
    </source>
</reference>
<dbReference type="EMBL" id="SNXC01000002">
    <property type="protein sequence ID" value="TDP01241.1"/>
    <property type="molecule type" value="Genomic_DNA"/>
</dbReference>
<dbReference type="OrthoDB" id="9770528at2"/>
<protein>
    <submittedName>
        <fullName evidence="4">Cephalosporin-C deacetylase</fullName>
    </submittedName>
</protein>
<feature type="domain" description="Acetyl xylan esterase" evidence="3">
    <location>
        <begin position="26"/>
        <end position="297"/>
    </location>
</feature>
<gene>
    <name evidence="4" type="ORF">DFP79_0143</name>
</gene>
<dbReference type="AlphaFoldDB" id="A0A4R6MJW1"/>
<dbReference type="GO" id="GO:0005976">
    <property type="term" value="P:polysaccharide metabolic process"/>
    <property type="evidence" value="ECO:0007669"/>
    <property type="project" value="TreeGrafter"/>
</dbReference>
<proteinExistence type="predicted"/>
<dbReference type="SUPFAM" id="SSF53474">
    <property type="entry name" value="alpha/beta-Hydrolases"/>
    <property type="match status" value="1"/>
</dbReference>
<dbReference type="InterPro" id="IPR008391">
    <property type="entry name" value="AXE1_dom"/>
</dbReference>
<sequence length="318" mass="35797">MSEVRCSNPHNRFSQEALLGIKTPASPIGFQSFWQQAYQSTLLKKPTMSLKDSGRRVKNWKVMDVQYESTDQVMIGGWLLLPIDRPPVRGFVVGHGYGGREEPDLHLPFTDSAILFPCMRGISRSPAPPISPEPQWHVLHDIDKKDRYIIKGCVEDTWLAVSCMEQLFPYLKGKLGYLGISFGGGIGALAMACEKRVSRAHLNVPTFGDHRLRLRLPTEGSGKSVQRFFKSHPRLALKTLRYFDAANAAQWIDMPVHYALALKDHVVTPPGQFAIYNATSKTKRHLMVLKEGHSDYPEKVHEDSALLAELDAFFEALK</sequence>
<dbReference type="PANTHER" id="PTHR40111">
    <property type="entry name" value="CEPHALOSPORIN-C DEACETYLASE"/>
    <property type="match status" value="1"/>
</dbReference>
<evidence type="ECO:0000259" key="3">
    <source>
        <dbReference type="Pfam" id="PF05448"/>
    </source>
</evidence>
<dbReference type="Pfam" id="PF05448">
    <property type="entry name" value="AXE1"/>
    <property type="match status" value="1"/>
</dbReference>
<feature type="active site" description="Charge relay system" evidence="1">
    <location>
        <position position="264"/>
    </location>
</feature>
<comment type="caution">
    <text evidence="4">The sequence shown here is derived from an EMBL/GenBank/DDBJ whole genome shotgun (WGS) entry which is preliminary data.</text>
</comment>
<accession>A0A4R6MJW1</accession>
<evidence type="ECO:0000256" key="2">
    <source>
        <dbReference type="PIRSR" id="PIRSR639069-2"/>
    </source>
</evidence>
<dbReference type="InterPro" id="IPR029058">
    <property type="entry name" value="AB_hydrolase_fold"/>
</dbReference>
<dbReference type="Proteomes" id="UP000294656">
    <property type="component" value="Unassembled WGS sequence"/>
</dbReference>